<evidence type="ECO:0000259" key="1">
    <source>
        <dbReference type="Pfam" id="PF12146"/>
    </source>
</evidence>
<dbReference type="EMBL" id="MU855359">
    <property type="protein sequence ID" value="KAK3905434.1"/>
    <property type="molecule type" value="Genomic_DNA"/>
</dbReference>
<name>A0AAN6RWK7_9PEZI</name>
<dbReference type="FunFam" id="3.40.50.1820:FF:000255">
    <property type="entry name" value="Alpha/beta hydrolase, putative"/>
    <property type="match status" value="1"/>
</dbReference>
<dbReference type="AlphaFoldDB" id="A0AAN6RWK7"/>
<dbReference type="InterPro" id="IPR051044">
    <property type="entry name" value="MAG_DAG_Lipase"/>
</dbReference>
<reference evidence="2" key="1">
    <citation type="journal article" date="2023" name="Mol. Phylogenet. Evol.">
        <title>Genome-scale phylogeny and comparative genomics of the fungal order Sordariales.</title>
        <authorList>
            <person name="Hensen N."/>
            <person name="Bonometti L."/>
            <person name="Westerberg I."/>
            <person name="Brannstrom I.O."/>
            <person name="Guillou S."/>
            <person name="Cros-Aarteil S."/>
            <person name="Calhoun S."/>
            <person name="Haridas S."/>
            <person name="Kuo A."/>
            <person name="Mondo S."/>
            <person name="Pangilinan J."/>
            <person name="Riley R."/>
            <person name="LaButti K."/>
            <person name="Andreopoulos B."/>
            <person name="Lipzen A."/>
            <person name="Chen C."/>
            <person name="Yan M."/>
            <person name="Daum C."/>
            <person name="Ng V."/>
            <person name="Clum A."/>
            <person name="Steindorff A."/>
            <person name="Ohm R.A."/>
            <person name="Martin F."/>
            <person name="Silar P."/>
            <person name="Natvig D.O."/>
            <person name="Lalanne C."/>
            <person name="Gautier V."/>
            <person name="Ament-Velasquez S.L."/>
            <person name="Kruys A."/>
            <person name="Hutchinson M.I."/>
            <person name="Powell A.J."/>
            <person name="Barry K."/>
            <person name="Miller A.N."/>
            <person name="Grigoriev I.V."/>
            <person name="Debuchy R."/>
            <person name="Gladieux P."/>
            <person name="Hiltunen Thoren M."/>
            <person name="Johannesson H."/>
        </authorList>
    </citation>
    <scope>NUCLEOTIDE SEQUENCE</scope>
    <source>
        <strain evidence="2">CBS 103.79</strain>
    </source>
</reference>
<feature type="domain" description="Serine aminopeptidase S33" evidence="1">
    <location>
        <begin position="26"/>
        <end position="279"/>
    </location>
</feature>
<reference evidence="2" key="2">
    <citation type="submission" date="2023-05" db="EMBL/GenBank/DDBJ databases">
        <authorList>
            <consortium name="Lawrence Berkeley National Laboratory"/>
            <person name="Steindorff A."/>
            <person name="Hensen N."/>
            <person name="Bonometti L."/>
            <person name="Westerberg I."/>
            <person name="Brannstrom I.O."/>
            <person name="Guillou S."/>
            <person name="Cros-Aarteil S."/>
            <person name="Calhoun S."/>
            <person name="Haridas S."/>
            <person name="Kuo A."/>
            <person name="Mondo S."/>
            <person name="Pangilinan J."/>
            <person name="Riley R."/>
            <person name="Labutti K."/>
            <person name="Andreopoulos B."/>
            <person name="Lipzen A."/>
            <person name="Chen C."/>
            <person name="Yanf M."/>
            <person name="Daum C."/>
            <person name="Ng V."/>
            <person name="Clum A."/>
            <person name="Ohm R."/>
            <person name="Martin F."/>
            <person name="Silar P."/>
            <person name="Natvig D."/>
            <person name="Lalanne C."/>
            <person name="Gautier V."/>
            <person name="Ament-Velasquez S.L."/>
            <person name="Kruys A."/>
            <person name="Hutchinson M.I."/>
            <person name="Powell A.J."/>
            <person name="Barry K."/>
            <person name="Miller A.N."/>
            <person name="Grigoriev I.V."/>
            <person name="Debuchy R."/>
            <person name="Gladieux P."/>
            <person name="Thoren M.H."/>
            <person name="Johannesson H."/>
        </authorList>
    </citation>
    <scope>NUCLEOTIDE SEQUENCE</scope>
    <source>
        <strain evidence="2">CBS 103.79</strain>
    </source>
</reference>
<dbReference type="PANTHER" id="PTHR11614">
    <property type="entry name" value="PHOSPHOLIPASE-RELATED"/>
    <property type="match status" value="1"/>
</dbReference>
<dbReference type="InterPro" id="IPR029058">
    <property type="entry name" value="AB_hydrolase_fold"/>
</dbReference>
<dbReference type="InterPro" id="IPR022742">
    <property type="entry name" value="Hydrolase_4"/>
</dbReference>
<dbReference type="Proteomes" id="UP001303889">
    <property type="component" value="Unassembled WGS sequence"/>
</dbReference>
<evidence type="ECO:0000313" key="3">
    <source>
        <dbReference type="Proteomes" id="UP001303889"/>
    </source>
</evidence>
<accession>A0AAN6RWK7</accession>
<protein>
    <submittedName>
        <fullName evidence="2">Alpha/Beta hydrolase protein</fullName>
    </submittedName>
</protein>
<comment type="caution">
    <text evidence="2">The sequence shown here is derived from an EMBL/GenBank/DDBJ whole genome shotgun (WGS) entry which is preliminary data.</text>
</comment>
<organism evidence="2 3">
    <name type="scientific">Staphylotrichum tortipilum</name>
    <dbReference type="NCBI Taxonomy" id="2831512"/>
    <lineage>
        <taxon>Eukaryota</taxon>
        <taxon>Fungi</taxon>
        <taxon>Dikarya</taxon>
        <taxon>Ascomycota</taxon>
        <taxon>Pezizomycotina</taxon>
        <taxon>Sordariomycetes</taxon>
        <taxon>Sordariomycetidae</taxon>
        <taxon>Sordariales</taxon>
        <taxon>Chaetomiaceae</taxon>
        <taxon>Staphylotrichum</taxon>
    </lineage>
</organism>
<dbReference type="SUPFAM" id="SSF53474">
    <property type="entry name" value="alpha/beta-Hydrolases"/>
    <property type="match status" value="1"/>
</dbReference>
<dbReference type="Gene3D" id="3.40.50.1820">
    <property type="entry name" value="alpha/beta hydrolase"/>
    <property type="match status" value="1"/>
</dbReference>
<evidence type="ECO:0000313" key="2">
    <source>
        <dbReference type="EMBL" id="KAK3905434.1"/>
    </source>
</evidence>
<gene>
    <name evidence="2" type="ORF">C8A05DRAFT_30780</name>
</gene>
<keyword evidence="2" id="KW-0378">Hydrolase</keyword>
<dbReference type="GO" id="GO:0016787">
    <property type="term" value="F:hydrolase activity"/>
    <property type="evidence" value="ECO:0007669"/>
    <property type="project" value="UniProtKB-KW"/>
</dbReference>
<sequence>MTIEQEGTLEVNGHSLYTKSWLPDGPTKAKVLFIHGFSDHINRYNHFFEQLVARGIAVYGLDQRGWGRSVRKPGERGLTGPTMQVLADMAAFITPHLEDKSATALPVFVMGHSMGGGQVLTLACDPAYQDSVVKHVRGWLLESPFISFSPEETPSALKVMAGRLAGRLLPRHQLKHEIMVEHLTRDPAVRESIAADELMHNTGTLQGLAGLLDRTAALASGTVRPLGGGAMKALWIGHGTLDKTTWFEASKRYFDECTGEVKDREFRVYEGWYHQLHADGPDSEEFYKDVGDWILKRAEEEKTESKL</sequence>
<dbReference type="Pfam" id="PF12146">
    <property type="entry name" value="Hydrolase_4"/>
    <property type="match status" value="1"/>
</dbReference>
<keyword evidence="3" id="KW-1185">Reference proteome</keyword>
<proteinExistence type="predicted"/>